<reference evidence="1" key="1">
    <citation type="journal article" date="2014" name="Int. J. Syst. Evol. Microbiol.">
        <title>Complete genome sequence of Corynebacterium casei LMG S-19264T (=DSM 44701T), isolated from a smear-ripened cheese.</title>
        <authorList>
            <consortium name="US DOE Joint Genome Institute (JGI-PGF)"/>
            <person name="Walter F."/>
            <person name="Albersmeier A."/>
            <person name="Kalinowski J."/>
            <person name="Ruckert C."/>
        </authorList>
    </citation>
    <scope>NUCLEOTIDE SEQUENCE</scope>
    <source>
        <strain evidence="1">CGMCC 1.12777</strain>
    </source>
</reference>
<evidence type="ECO:0000313" key="1">
    <source>
        <dbReference type="EMBL" id="GGH79180.1"/>
    </source>
</evidence>
<dbReference type="RefSeq" id="WP_188496656.1">
    <property type="nucleotide sequence ID" value="NZ_BMFV01000007.1"/>
</dbReference>
<gene>
    <name evidence="1" type="ORF">GCM10007096_13730</name>
</gene>
<proteinExistence type="predicted"/>
<keyword evidence="2" id="KW-1185">Reference proteome</keyword>
<evidence type="ECO:0000313" key="2">
    <source>
        <dbReference type="Proteomes" id="UP000656813"/>
    </source>
</evidence>
<organism evidence="1 2">
    <name type="scientific">Pullulanibacillus pueri</name>
    <dbReference type="NCBI Taxonomy" id="1437324"/>
    <lineage>
        <taxon>Bacteria</taxon>
        <taxon>Bacillati</taxon>
        <taxon>Bacillota</taxon>
        <taxon>Bacilli</taxon>
        <taxon>Bacillales</taxon>
        <taxon>Sporolactobacillaceae</taxon>
        <taxon>Pullulanibacillus</taxon>
    </lineage>
</organism>
<dbReference type="EMBL" id="BMFV01000007">
    <property type="protein sequence ID" value="GGH79180.1"/>
    <property type="molecule type" value="Genomic_DNA"/>
</dbReference>
<comment type="caution">
    <text evidence="1">The sequence shown here is derived from an EMBL/GenBank/DDBJ whole genome shotgun (WGS) entry which is preliminary data.</text>
</comment>
<name>A0A8J2ZV12_9BACL</name>
<dbReference type="Proteomes" id="UP000656813">
    <property type="component" value="Unassembled WGS sequence"/>
</dbReference>
<accession>A0A8J2ZV12</accession>
<reference evidence="1" key="2">
    <citation type="submission" date="2020-09" db="EMBL/GenBank/DDBJ databases">
        <authorList>
            <person name="Sun Q."/>
            <person name="Zhou Y."/>
        </authorList>
    </citation>
    <scope>NUCLEOTIDE SEQUENCE</scope>
    <source>
        <strain evidence="1">CGMCC 1.12777</strain>
    </source>
</reference>
<protein>
    <submittedName>
        <fullName evidence="1">Uncharacterized protein</fullName>
    </submittedName>
</protein>
<sequence>MSREHCYKLLSQAIGEAVKLETSDGALYKGIVVQLDANYLYLYGIDENEKQQGMVQITPDNVDVIPLASIVMLDILSIF</sequence>
<dbReference type="AlphaFoldDB" id="A0A8J2ZV12"/>